<dbReference type="InterPro" id="IPR029044">
    <property type="entry name" value="Nucleotide-diphossugar_trans"/>
</dbReference>
<dbReference type="PANTHER" id="PTHR43179">
    <property type="entry name" value="RHAMNOSYLTRANSFERASE WBBL"/>
    <property type="match status" value="1"/>
</dbReference>
<dbReference type="AlphaFoldDB" id="A0A1G1XTN6"/>
<protein>
    <recommendedName>
        <fullName evidence="5">Glycosyltransferase 2-like domain-containing protein</fullName>
    </recommendedName>
</protein>
<comment type="caution">
    <text evidence="6">The sequence shown here is derived from an EMBL/GenBank/DDBJ whole genome shotgun (WGS) entry which is preliminary data.</text>
</comment>
<keyword evidence="4" id="KW-1133">Transmembrane helix</keyword>
<comment type="similarity">
    <text evidence="1">Belongs to the glycosyltransferase 2 family.</text>
</comment>
<dbReference type="Gene3D" id="3.90.550.10">
    <property type="entry name" value="Spore Coat Polysaccharide Biosynthesis Protein SpsA, Chain A"/>
    <property type="match status" value="1"/>
</dbReference>
<evidence type="ECO:0000256" key="3">
    <source>
        <dbReference type="ARBA" id="ARBA00022679"/>
    </source>
</evidence>
<reference evidence="6 7" key="1">
    <citation type="journal article" date="2016" name="Nat. Commun.">
        <title>Thousands of microbial genomes shed light on interconnected biogeochemical processes in an aquifer system.</title>
        <authorList>
            <person name="Anantharaman K."/>
            <person name="Brown C.T."/>
            <person name="Hug L.A."/>
            <person name="Sharon I."/>
            <person name="Castelle C.J."/>
            <person name="Probst A.J."/>
            <person name="Thomas B.C."/>
            <person name="Singh A."/>
            <person name="Wilkins M.J."/>
            <person name="Karaoz U."/>
            <person name="Brodie E.L."/>
            <person name="Williams K.H."/>
            <person name="Hubbard S.S."/>
            <person name="Banfield J.F."/>
        </authorList>
    </citation>
    <scope>NUCLEOTIDE SEQUENCE [LARGE SCALE GENOMIC DNA]</scope>
</reference>
<sequence length="351" mass="41147">MADRVLIIILCYNGADYLRDCLSSLSKLNYSKDSFEILVIDNASTDNSVATINSLQSTINNLILIQNKTNLGFATGNNIGLQYAINHNFDYVYLLNQDTVVEPDFLEKAVEIGESDIQIGAVQSKLLLFQDKTKINSIGNEIHYLGFGFAGGYQLPDQELEVREITYSSGAASLYRILALKQVGLFNPDFFMYHEDTDLGWRLWLFGFKIILAPKSVVYHKYEFSRSIQKYYFMERNRYLVLLQNYKWQTLLLIGPACALMDVVMFFYSFFAGWWRENLKVCWYFCHLKNWQKIIKTRRRVQSKRKITDREMVERFVGKIEFQDLDNPLLTNLVNPVFNLYWQIVKRLIFW</sequence>
<dbReference type="STRING" id="1797532.A2729_04750"/>
<dbReference type="EMBL" id="MHIB01000037">
    <property type="protein sequence ID" value="OGY43449.1"/>
    <property type="molecule type" value="Genomic_DNA"/>
</dbReference>
<dbReference type="PANTHER" id="PTHR43179:SF12">
    <property type="entry name" value="GALACTOFURANOSYLTRANSFERASE GLFT2"/>
    <property type="match status" value="1"/>
</dbReference>
<dbReference type="Proteomes" id="UP000178930">
    <property type="component" value="Unassembled WGS sequence"/>
</dbReference>
<evidence type="ECO:0000256" key="4">
    <source>
        <dbReference type="SAM" id="Phobius"/>
    </source>
</evidence>
<evidence type="ECO:0000313" key="6">
    <source>
        <dbReference type="EMBL" id="OGY43449.1"/>
    </source>
</evidence>
<gene>
    <name evidence="6" type="ORF">A2729_04750</name>
</gene>
<proteinExistence type="inferred from homology"/>
<organism evidence="6 7">
    <name type="scientific">Candidatus Buchananbacteria bacterium RIFCSPHIGHO2_01_FULL_39_14</name>
    <dbReference type="NCBI Taxonomy" id="1797532"/>
    <lineage>
        <taxon>Bacteria</taxon>
        <taxon>Candidatus Buchananiibacteriota</taxon>
    </lineage>
</organism>
<dbReference type="InterPro" id="IPR001173">
    <property type="entry name" value="Glyco_trans_2-like"/>
</dbReference>
<name>A0A1G1XTN6_9BACT</name>
<keyword evidence="2" id="KW-0328">Glycosyltransferase</keyword>
<keyword evidence="3" id="KW-0808">Transferase</keyword>
<feature type="transmembrane region" description="Helical" evidence="4">
    <location>
        <begin position="248"/>
        <end position="271"/>
    </location>
</feature>
<dbReference type="SUPFAM" id="SSF53448">
    <property type="entry name" value="Nucleotide-diphospho-sugar transferases"/>
    <property type="match status" value="1"/>
</dbReference>
<dbReference type="Pfam" id="PF00535">
    <property type="entry name" value="Glycos_transf_2"/>
    <property type="match status" value="1"/>
</dbReference>
<accession>A0A1G1XTN6</accession>
<dbReference type="GO" id="GO:0016757">
    <property type="term" value="F:glycosyltransferase activity"/>
    <property type="evidence" value="ECO:0007669"/>
    <property type="project" value="UniProtKB-KW"/>
</dbReference>
<evidence type="ECO:0000256" key="2">
    <source>
        <dbReference type="ARBA" id="ARBA00022676"/>
    </source>
</evidence>
<keyword evidence="4" id="KW-0812">Transmembrane</keyword>
<evidence type="ECO:0000259" key="5">
    <source>
        <dbReference type="Pfam" id="PF00535"/>
    </source>
</evidence>
<evidence type="ECO:0000313" key="7">
    <source>
        <dbReference type="Proteomes" id="UP000178930"/>
    </source>
</evidence>
<keyword evidence="4" id="KW-0472">Membrane</keyword>
<evidence type="ECO:0000256" key="1">
    <source>
        <dbReference type="ARBA" id="ARBA00006739"/>
    </source>
</evidence>
<dbReference type="CDD" id="cd04186">
    <property type="entry name" value="GT_2_like_c"/>
    <property type="match status" value="1"/>
</dbReference>
<feature type="domain" description="Glycosyltransferase 2-like" evidence="5">
    <location>
        <begin position="7"/>
        <end position="115"/>
    </location>
</feature>